<dbReference type="EMBL" id="CYSR01000030">
    <property type="protein sequence ID" value="CUI00871.1"/>
    <property type="molecule type" value="Genomic_DNA"/>
</dbReference>
<dbReference type="InterPro" id="IPR001303">
    <property type="entry name" value="Aldolase_II/adducin_N"/>
</dbReference>
<evidence type="ECO:0000256" key="1">
    <source>
        <dbReference type="ARBA" id="ARBA00022723"/>
    </source>
</evidence>
<dbReference type="PANTHER" id="PTHR22789">
    <property type="entry name" value="FUCULOSE PHOSPHATE ALDOLASE"/>
    <property type="match status" value="1"/>
</dbReference>
<dbReference type="AlphaFoldDB" id="A0A0P1HCE6"/>
<dbReference type="PANTHER" id="PTHR22789:SF0">
    <property type="entry name" value="3-OXO-TETRONATE 4-PHOSPHATE DECARBOXYLASE-RELATED"/>
    <property type="match status" value="1"/>
</dbReference>
<dbReference type="SMART" id="SM01007">
    <property type="entry name" value="Aldolase_II"/>
    <property type="match status" value="1"/>
</dbReference>
<dbReference type="Pfam" id="PF00596">
    <property type="entry name" value="Aldolase_II"/>
    <property type="match status" value="1"/>
</dbReference>
<feature type="domain" description="Class II aldolase/adducin N-terminal" evidence="3">
    <location>
        <begin position="19"/>
        <end position="195"/>
    </location>
</feature>
<evidence type="ECO:0000313" key="4">
    <source>
        <dbReference type="EMBL" id="CUI00871.1"/>
    </source>
</evidence>
<organism evidence="4 5">
    <name type="scientific">Leisingera aquaemixtae</name>
    <dbReference type="NCBI Taxonomy" id="1396826"/>
    <lineage>
        <taxon>Bacteria</taxon>
        <taxon>Pseudomonadati</taxon>
        <taxon>Pseudomonadota</taxon>
        <taxon>Alphaproteobacteria</taxon>
        <taxon>Rhodobacterales</taxon>
        <taxon>Roseobacteraceae</taxon>
        <taxon>Leisingera</taxon>
    </lineage>
</organism>
<proteinExistence type="predicted"/>
<evidence type="ECO:0000256" key="2">
    <source>
        <dbReference type="ARBA" id="ARBA00023239"/>
    </source>
</evidence>
<dbReference type="Proteomes" id="UP000051326">
    <property type="component" value="Unassembled WGS sequence"/>
</dbReference>
<name>A0A0P1HCE6_9RHOB</name>
<dbReference type="GO" id="GO:0008738">
    <property type="term" value="F:L-fuculose-phosphate aldolase activity"/>
    <property type="evidence" value="ECO:0007669"/>
    <property type="project" value="UniProtKB-EC"/>
</dbReference>
<dbReference type="InterPro" id="IPR050197">
    <property type="entry name" value="Aldolase_class_II_sugar_metab"/>
</dbReference>
<dbReference type="STRING" id="1396826.PHA8399_03009"/>
<evidence type="ECO:0000313" key="5">
    <source>
        <dbReference type="Proteomes" id="UP000051326"/>
    </source>
</evidence>
<keyword evidence="1" id="KW-0479">Metal-binding</keyword>
<dbReference type="GO" id="GO:0046872">
    <property type="term" value="F:metal ion binding"/>
    <property type="evidence" value="ECO:0007669"/>
    <property type="project" value="UniProtKB-KW"/>
</dbReference>
<dbReference type="RefSeq" id="WP_058286913.1">
    <property type="nucleotide sequence ID" value="NZ_CYSR01000030.1"/>
</dbReference>
<gene>
    <name evidence="4" type="primary">fucA</name>
    <name evidence="4" type="ORF">PHA8399_03009</name>
</gene>
<dbReference type="Gene3D" id="3.40.225.10">
    <property type="entry name" value="Class II aldolase/adducin N-terminal domain"/>
    <property type="match status" value="1"/>
</dbReference>
<accession>A0A0P1HCE6</accession>
<dbReference type="EC" id="4.1.2.17" evidence="4"/>
<reference evidence="4 5" key="1">
    <citation type="submission" date="2015-09" db="EMBL/GenBank/DDBJ databases">
        <authorList>
            <consortium name="Swine Surveillance"/>
        </authorList>
    </citation>
    <scope>NUCLEOTIDE SEQUENCE [LARGE SCALE GENOMIC DNA]</scope>
    <source>
        <strain evidence="4 5">CECT 8399</strain>
    </source>
</reference>
<dbReference type="GO" id="GO:0005829">
    <property type="term" value="C:cytosol"/>
    <property type="evidence" value="ECO:0007669"/>
    <property type="project" value="TreeGrafter"/>
</dbReference>
<dbReference type="SUPFAM" id="SSF53639">
    <property type="entry name" value="AraD/HMP-PK domain-like"/>
    <property type="match status" value="1"/>
</dbReference>
<dbReference type="InterPro" id="IPR036409">
    <property type="entry name" value="Aldolase_II/adducin_N_sf"/>
</dbReference>
<keyword evidence="2 4" id="KW-0456">Lyase</keyword>
<protein>
    <submittedName>
        <fullName evidence="4">L-fuculose phosphate aldolase</fullName>
        <ecNumber evidence="4">4.1.2.17</ecNumber>
    </submittedName>
</protein>
<evidence type="ECO:0000259" key="3">
    <source>
        <dbReference type="SMART" id="SM01007"/>
    </source>
</evidence>
<dbReference type="GO" id="GO:0019323">
    <property type="term" value="P:pentose catabolic process"/>
    <property type="evidence" value="ECO:0007669"/>
    <property type="project" value="TreeGrafter"/>
</dbReference>
<sequence length="227" mass="24050">MTGASQVKPPYQDSTSLRQAVIGACLEMNAAGINQGTSGNISVRAGDHMLITPSGVPYDQMAPEMLVKMPLDGSAAPAGQLKPSTEWPFHLAILQAKPAVNAVVHAHPVYCSALAMNRQAIPACHYMVAAFGGSDVPVADYALFGSRQLSENITRALQTRSACLMANHGAVTTGESLPRALWRMVELETLAKAYAASLTLGKPHILSEDEMAEVIAAFADYGLKDSR</sequence>